<reference evidence="1" key="1">
    <citation type="submission" date="2020-05" db="UniProtKB">
        <authorList>
            <consortium name="EnsemblMetazoa"/>
        </authorList>
    </citation>
    <scope>IDENTIFICATION</scope>
    <source>
        <strain evidence="1">TTRI</strain>
    </source>
</reference>
<proteinExistence type="predicted"/>
<dbReference type="AlphaFoldDB" id="A0A1A9UEX2"/>
<dbReference type="VEuPathDB" id="VectorBase:GAUT002623"/>
<dbReference type="EnsemblMetazoa" id="GAUT002623-RA">
    <property type="protein sequence ID" value="GAUT002623-PA"/>
    <property type="gene ID" value="GAUT002623"/>
</dbReference>
<name>A0A1A9UEX2_GLOAU</name>
<evidence type="ECO:0000313" key="2">
    <source>
        <dbReference type="Proteomes" id="UP000078200"/>
    </source>
</evidence>
<dbReference type="Proteomes" id="UP000078200">
    <property type="component" value="Unassembled WGS sequence"/>
</dbReference>
<organism evidence="1 2">
    <name type="scientific">Glossina austeni</name>
    <name type="common">Savannah tsetse fly</name>
    <dbReference type="NCBI Taxonomy" id="7395"/>
    <lineage>
        <taxon>Eukaryota</taxon>
        <taxon>Metazoa</taxon>
        <taxon>Ecdysozoa</taxon>
        <taxon>Arthropoda</taxon>
        <taxon>Hexapoda</taxon>
        <taxon>Insecta</taxon>
        <taxon>Pterygota</taxon>
        <taxon>Neoptera</taxon>
        <taxon>Endopterygota</taxon>
        <taxon>Diptera</taxon>
        <taxon>Brachycera</taxon>
        <taxon>Muscomorpha</taxon>
        <taxon>Hippoboscoidea</taxon>
        <taxon>Glossinidae</taxon>
        <taxon>Glossina</taxon>
    </lineage>
</organism>
<sequence>MVTFRGSSMQEQKLITYPKDTTSVCHRKEGLDLNVSVPLRSNLSKNGSVVAPDNSDATFNNQETYNRNEVIV</sequence>
<accession>A0A1A9UEX2</accession>
<protein>
    <submittedName>
        <fullName evidence="1">Uncharacterized protein</fullName>
    </submittedName>
</protein>
<evidence type="ECO:0000313" key="1">
    <source>
        <dbReference type="EnsemblMetazoa" id="GAUT002623-PA"/>
    </source>
</evidence>
<keyword evidence="2" id="KW-1185">Reference proteome</keyword>